<gene>
    <name evidence="1" type="ORF">E2C01_017627</name>
</gene>
<protein>
    <submittedName>
        <fullName evidence="1">Uncharacterized protein</fullName>
    </submittedName>
</protein>
<dbReference type="AlphaFoldDB" id="A0A5B7DU17"/>
<proteinExistence type="predicted"/>
<accession>A0A5B7DU17</accession>
<name>A0A5B7DU17_PORTR</name>
<dbReference type="Proteomes" id="UP000324222">
    <property type="component" value="Unassembled WGS sequence"/>
</dbReference>
<evidence type="ECO:0000313" key="1">
    <source>
        <dbReference type="EMBL" id="MPC24544.1"/>
    </source>
</evidence>
<keyword evidence="2" id="KW-1185">Reference proteome</keyword>
<organism evidence="1 2">
    <name type="scientific">Portunus trituberculatus</name>
    <name type="common">Swimming crab</name>
    <name type="synonym">Neptunus trituberculatus</name>
    <dbReference type="NCBI Taxonomy" id="210409"/>
    <lineage>
        <taxon>Eukaryota</taxon>
        <taxon>Metazoa</taxon>
        <taxon>Ecdysozoa</taxon>
        <taxon>Arthropoda</taxon>
        <taxon>Crustacea</taxon>
        <taxon>Multicrustacea</taxon>
        <taxon>Malacostraca</taxon>
        <taxon>Eumalacostraca</taxon>
        <taxon>Eucarida</taxon>
        <taxon>Decapoda</taxon>
        <taxon>Pleocyemata</taxon>
        <taxon>Brachyura</taxon>
        <taxon>Eubrachyura</taxon>
        <taxon>Portunoidea</taxon>
        <taxon>Portunidae</taxon>
        <taxon>Portuninae</taxon>
        <taxon>Portunus</taxon>
    </lineage>
</organism>
<sequence>MVINNVVCKPSRSFHPPSCPPVFPPFRPICPCLSARLPSLPTRVFSRLTNYARSEFYRKLPRHSVKSTEELLRQAHAVSVTREEAEMKE</sequence>
<dbReference type="EMBL" id="VSRR010001342">
    <property type="protein sequence ID" value="MPC24544.1"/>
    <property type="molecule type" value="Genomic_DNA"/>
</dbReference>
<evidence type="ECO:0000313" key="2">
    <source>
        <dbReference type="Proteomes" id="UP000324222"/>
    </source>
</evidence>
<reference evidence="1 2" key="1">
    <citation type="submission" date="2019-05" db="EMBL/GenBank/DDBJ databases">
        <title>Another draft genome of Portunus trituberculatus and its Hox gene families provides insights of decapod evolution.</title>
        <authorList>
            <person name="Jeong J.-H."/>
            <person name="Song I."/>
            <person name="Kim S."/>
            <person name="Choi T."/>
            <person name="Kim D."/>
            <person name="Ryu S."/>
            <person name="Kim W."/>
        </authorList>
    </citation>
    <scope>NUCLEOTIDE SEQUENCE [LARGE SCALE GENOMIC DNA]</scope>
    <source>
        <tissue evidence="1">Muscle</tissue>
    </source>
</reference>
<comment type="caution">
    <text evidence="1">The sequence shown here is derived from an EMBL/GenBank/DDBJ whole genome shotgun (WGS) entry which is preliminary data.</text>
</comment>